<gene>
    <name evidence="2" type="ORF">LLUT_LOCUS20613</name>
</gene>
<comment type="caution">
    <text evidence="2">The sequence shown here is derived from an EMBL/GenBank/DDBJ whole genome shotgun (WGS) entry which is preliminary data.</text>
</comment>
<keyword evidence="3" id="KW-1185">Reference proteome</keyword>
<dbReference type="AlphaFoldDB" id="A0AAV1XE20"/>
<evidence type="ECO:0000313" key="3">
    <source>
        <dbReference type="Proteomes" id="UP001497480"/>
    </source>
</evidence>
<dbReference type="EMBL" id="CAXHTB010000014">
    <property type="protein sequence ID" value="CAL0319553.1"/>
    <property type="molecule type" value="Genomic_DNA"/>
</dbReference>
<proteinExistence type="predicted"/>
<dbReference type="PANTHER" id="PTHR34970">
    <property type="entry name" value="ABC TRANSPORTER A FAMILY PROTEIN"/>
    <property type="match status" value="1"/>
</dbReference>
<keyword evidence="1" id="KW-0812">Transmembrane</keyword>
<sequence length="72" mass="8156">MGYLLRVKLASFFTGAATASFGALYILHRDYKFAHQSFKQQMKDLQGSLDTRISSLEKLKQTETPQLVEATE</sequence>
<evidence type="ECO:0000313" key="2">
    <source>
        <dbReference type="EMBL" id="CAL0319553.1"/>
    </source>
</evidence>
<accession>A0AAV1XE20</accession>
<dbReference type="Proteomes" id="UP001497480">
    <property type="component" value="Unassembled WGS sequence"/>
</dbReference>
<protein>
    <submittedName>
        <fullName evidence="2">Uncharacterized protein</fullName>
    </submittedName>
</protein>
<reference evidence="2 3" key="1">
    <citation type="submission" date="2024-03" db="EMBL/GenBank/DDBJ databases">
        <authorList>
            <person name="Martinez-Hernandez J."/>
        </authorList>
    </citation>
    <scope>NUCLEOTIDE SEQUENCE [LARGE SCALE GENOMIC DNA]</scope>
</reference>
<feature type="transmembrane region" description="Helical" evidence="1">
    <location>
        <begin position="6"/>
        <end position="27"/>
    </location>
</feature>
<evidence type="ECO:0000256" key="1">
    <source>
        <dbReference type="SAM" id="Phobius"/>
    </source>
</evidence>
<dbReference type="PANTHER" id="PTHR34970:SF2">
    <property type="entry name" value="ABC TRANSPORTER A FAMILY PROTEIN"/>
    <property type="match status" value="1"/>
</dbReference>
<keyword evidence="1" id="KW-0472">Membrane</keyword>
<keyword evidence="1" id="KW-1133">Transmembrane helix</keyword>
<name>A0AAV1XE20_LUPLU</name>
<organism evidence="2 3">
    <name type="scientific">Lupinus luteus</name>
    <name type="common">European yellow lupine</name>
    <dbReference type="NCBI Taxonomy" id="3873"/>
    <lineage>
        <taxon>Eukaryota</taxon>
        <taxon>Viridiplantae</taxon>
        <taxon>Streptophyta</taxon>
        <taxon>Embryophyta</taxon>
        <taxon>Tracheophyta</taxon>
        <taxon>Spermatophyta</taxon>
        <taxon>Magnoliopsida</taxon>
        <taxon>eudicotyledons</taxon>
        <taxon>Gunneridae</taxon>
        <taxon>Pentapetalae</taxon>
        <taxon>rosids</taxon>
        <taxon>fabids</taxon>
        <taxon>Fabales</taxon>
        <taxon>Fabaceae</taxon>
        <taxon>Papilionoideae</taxon>
        <taxon>50 kb inversion clade</taxon>
        <taxon>genistoids sensu lato</taxon>
        <taxon>core genistoids</taxon>
        <taxon>Genisteae</taxon>
        <taxon>Lupinus</taxon>
    </lineage>
</organism>